<evidence type="ECO:0000259" key="4">
    <source>
        <dbReference type="PROSITE" id="PS50943"/>
    </source>
</evidence>
<dbReference type="PANTHER" id="PTHR40661">
    <property type="match status" value="1"/>
</dbReference>
<reference evidence="5 6" key="1">
    <citation type="submission" date="2019-08" db="EMBL/GenBank/DDBJ databases">
        <title>In-depth cultivation of the pig gut microbiome towards novel bacterial diversity and tailored functional studies.</title>
        <authorList>
            <person name="Wylensek D."/>
            <person name="Hitch T.C.A."/>
            <person name="Clavel T."/>
        </authorList>
    </citation>
    <scope>NUCLEOTIDE SEQUENCE [LARGE SCALE GENOMIC DNA]</scope>
    <source>
        <strain evidence="5 6">Oil+RF-744-WCA-WT-11</strain>
    </source>
</reference>
<evidence type="ECO:0000256" key="1">
    <source>
        <dbReference type="ARBA" id="ARBA00023015"/>
    </source>
</evidence>
<accession>A0A6L5X3U5</accession>
<dbReference type="Gene3D" id="1.10.260.40">
    <property type="entry name" value="lambda repressor-like DNA-binding domains"/>
    <property type="match status" value="1"/>
</dbReference>
<feature type="domain" description="HTH cro/C1-type" evidence="4">
    <location>
        <begin position="8"/>
        <end position="70"/>
    </location>
</feature>
<comment type="caution">
    <text evidence="5">The sequence shown here is derived from an EMBL/GenBank/DDBJ whole genome shotgun (WGS) entry which is preliminary data.</text>
</comment>
<dbReference type="PROSITE" id="PS50943">
    <property type="entry name" value="HTH_CROC1"/>
    <property type="match status" value="1"/>
</dbReference>
<keyword evidence="1" id="KW-0805">Transcription regulation</keyword>
<keyword evidence="3" id="KW-0804">Transcription</keyword>
<gene>
    <name evidence="5" type="ORF">FYJ35_03110</name>
</gene>
<dbReference type="InterPro" id="IPR010982">
    <property type="entry name" value="Lambda_DNA-bd_dom_sf"/>
</dbReference>
<sequence length="233" mass="26352">MLSFGETLAIARKAKNFKQKDVSTLLMKKYGMDVKAGSISHWEKGDSMPNAWQFLRLCEVYQIQNINETFGVFDQANPLSHLNSAGMKKIYDYADLLLQNDLYKRSPAEILPFRRQLPRFYLAASAGTGQYLDSDAYEMIDVGNEVSSHADFGITLAGDSMEPLYVNGQTVWVHRQETLSSGEIGIFYYDGNAYCKKYMDNEDGIQLISLNKKYDPIEIDESKGFKIFGKVVG</sequence>
<dbReference type="CDD" id="cd00093">
    <property type="entry name" value="HTH_XRE"/>
    <property type="match status" value="1"/>
</dbReference>
<dbReference type="Pfam" id="PF00717">
    <property type="entry name" value="Peptidase_S24"/>
    <property type="match status" value="1"/>
</dbReference>
<evidence type="ECO:0000313" key="6">
    <source>
        <dbReference type="Proteomes" id="UP000481852"/>
    </source>
</evidence>
<dbReference type="EMBL" id="VULZ01000002">
    <property type="protein sequence ID" value="MSS14038.1"/>
    <property type="molecule type" value="Genomic_DNA"/>
</dbReference>
<dbReference type="InterPro" id="IPR036286">
    <property type="entry name" value="LexA/Signal_pep-like_sf"/>
</dbReference>
<dbReference type="AlphaFoldDB" id="A0A6L5X3U5"/>
<dbReference type="SUPFAM" id="SSF47413">
    <property type="entry name" value="lambda repressor-like DNA-binding domains"/>
    <property type="match status" value="1"/>
</dbReference>
<dbReference type="InterPro" id="IPR015927">
    <property type="entry name" value="Peptidase_S24_S26A/B/C"/>
</dbReference>
<evidence type="ECO:0000256" key="3">
    <source>
        <dbReference type="ARBA" id="ARBA00023163"/>
    </source>
</evidence>
<protein>
    <submittedName>
        <fullName evidence="5">LexA family transcriptional regulator</fullName>
    </submittedName>
</protein>
<evidence type="ECO:0000256" key="2">
    <source>
        <dbReference type="ARBA" id="ARBA00023125"/>
    </source>
</evidence>
<evidence type="ECO:0000313" key="5">
    <source>
        <dbReference type="EMBL" id="MSS14038.1"/>
    </source>
</evidence>
<dbReference type="InterPro" id="IPR001387">
    <property type="entry name" value="Cro/C1-type_HTH"/>
</dbReference>
<proteinExistence type="predicted"/>
<keyword evidence="6" id="KW-1185">Reference proteome</keyword>
<organism evidence="5 6">
    <name type="scientific">Porcincola intestinalis</name>
    <dbReference type="NCBI Taxonomy" id="2606632"/>
    <lineage>
        <taxon>Bacteria</taxon>
        <taxon>Bacillati</taxon>
        <taxon>Bacillota</taxon>
        <taxon>Clostridia</taxon>
        <taxon>Lachnospirales</taxon>
        <taxon>Lachnospiraceae</taxon>
        <taxon>Porcincola</taxon>
    </lineage>
</organism>
<dbReference type="InterPro" id="IPR039418">
    <property type="entry name" value="LexA-like"/>
</dbReference>
<dbReference type="GO" id="GO:0003677">
    <property type="term" value="F:DNA binding"/>
    <property type="evidence" value="ECO:0007669"/>
    <property type="project" value="UniProtKB-KW"/>
</dbReference>
<dbReference type="PANTHER" id="PTHR40661:SF1">
    <property type="entry name" value="HTH CRO_C1-TYPE DOMAIN-CONTAINING PROTEIN"/>
    <property type="match status" value="1"/>
</dbReference>
<dbReference type="SUPFAM" id="SSF51306">
    <property type="entry name" value="LexA/Signal peptidase"/>
    <property type="match status" value="1"/>
</dbReference>
<keyword evidence="2" id="KW-0238">DNA-binding</keyword>
<name>A0A6L5X3U5_9FIRM</name>
<dbReference type="CDD" id="cd06529">
    <property type="entry name" value="S24_LexA-like"/>
    <property type="match status" value="1"/>
</dbReference>
<dbReference type="RefSeq" id="WP_154523002.1">
    <property type="nucleotide sequence ID" value="NZ_VULZ01000002.1"/>
</dbReference>
<dbReference type="Gene3D" id="2.10.109.10">
    <property type="entry name" value="Umud Fragment, subunit A"/>
    <property type="match status" value="1"/>
</dbReference>
<dbReference type="Proteomes" id="UP000481852">
    <property type="component" value="Unassembled WGS sequence"/>
</dbReference>